<dbReference type="OrthoDB" id="251821at2759"/>
<dbReference type="Proteomes" id="UP000284403">
    <property type="component" value="Unassembled WGS sequence"/>
</dbReference>
<evidence type="ECO:0000313" key="2">
    <source>
        <dbReference type="EMBL" id="RNF04127.1"/>
    </source>
</evidence>
<feature type="region of interest" description="Disordered" evidence="1">
    <location>
        <begin position="469"/>
        <end position="520"/>
    </location>
</feature>
<proteinExistence type="predicted"/>
<keyword evidence="3" id="KW-1185">Reference proteome</keyword>
<dbReference type="AlphaFoldDB" id="A0A422NFB2"/>
<dbReference type="RefSeq" id="XP_029224980.1">
    <property type="nucleotide sequence ID" value="XM_029374865.1"/>
</dbReference>
<gene>
    <name evidence="2" type="ORF">Tco025E_08008</name>
</gene>
<dbReference type="EMBL" id="MKKU01000691">
    <property type="protein sequence ID" value="RNF04127.1"/>
    <property type="molecule type" value="Genomic_DNA"/>
</dbReference>
<organism evidence="2 3">
    <name type="scientific">Trypanosoma conorhini</name>
    <dbReference type="NCBI Taxonomy" id="83891"/>
    <lineage>
        <taxon>Eukaryota</taxon>
        <taxon>Discoba</taxon>
        <taxon>Euglenozoa</taxon>
        <taxon>Kinetoplastea</taxon>
        <taxon>Metakinetoplastina</taxon>
        <taxon>Trypanosomatida</taxon>
        <taxon>Trypanosomatidae</taxon>
        <taxon>Trypanosoma</taxon>
    </lineage>
</organism>
<accession>A0A422NFB2</accession>
<evidence type="ECO:0000313" key="3">
    <source>
        <dbReference type="Proteomes" id="UP000284403"/>
    </source>
</evidence>
<feature type="region of interest" description="Disordered" evidence="1">
    <location>
        <begin position="312"/>
        <end position="335"/>
    </location>
</feature>
<feature type="compositionally biased region" description="Acidic residues" evidence="1">
    <location>
        <begin position="508"/>
        <end position="520"/>
    </location>
</feature>
<protein>
    <submittedName>
        <fullName evidence="2">Uncharacterized protein</fullName>
    </submittedName>
</protein>
<reference evidence="2 3" key="1">
    <citation type="journal article" date="2018" name="BMC Genomics">
        <title>Genomic comparison of Trypanosoma conorhini and Trypanosoma rangeli to Trypanosoma cruzi strains of high and low virulence.</title>
        <authorList>
            <person name="Bradwell K.R."/>
            <person name="Koparde V.N."/>
            <person name="Matveyev A.V."/>
            <person name="Serrano M.G."/>
            <person name="Alves J.M."/>
            <person name="Parikh H."/>
            <person name="Huang B."/>
            <person name="Lee V."/>
            <person name="Espinosa-Alvarez O."/>
            <person name="Ortiz P.A."/>
            <person name="Costa-Martins A.G."/>
            <person name="Teixeira M.M."/>
            <person name="Buck G.A."/>
        </authorList>
    </citation>
    <scope>NUCLEOTIDE SEQUENCE [LARGE SCALE GENOMIC DNA]</scope>
    <source>
        <strain evidence="2 3">025E</strain>
    </source>
</reference>
<evidence type="ECO:0000256" key="1">
    <source>
        <dbReference type="SAM" id="MobiDB-lite"/>
    </source>
</evidence>
<dbReference type="GeneID" id="40321619"/>
<sequence length="520" mass="56790">MRAEETIVSLGAVCISLYQCQPVTASGSRCFYGKANDYRGDVLVPFYRGSMTYGELAEGVEYRLNQYFVLHPSAARPQKSAKMSAQAASPYALGGGGGVCRSDTADGGSGFNGSYVCPRCDGGDGPGREAIAQMPQGTFGEFPRIVVRNFTRMRDPAPGDSNAVYEAVEDTFEVTENNLCCFFYYVKEKCSKTTTPVLLKDGTIKRPLIGRDHVRSYASDNAFAHSGKVQQHIELKVGERLLRIGTSAEQRFEDVFQRLKKRNLRVQRLFDGVTGASILPCELVRHLSWRLSALCAEVALPESTGAGMKRQRSAAVEEGNEADMGPGTQERNEDPDEVRTWISLSEAPTGAYGGSTLCLTSGSLTGSVHTNVKHSEDRRSWHYEQLLHKTTFGFDEDEDTVPLLDVLSPAPLDTFAASAEAVEDSTPLRSLYLDDDSYMSSTMTGAVNDVGGSSLAFTTPLRVEKEISMRESGDGPSARRRTVRPGSAAYSPIMVTQQSLPEFHLENSDDSDEDDDEDDN</sequence>
<name>A0A422NFB2_9TRYP</name>
<comment type="caution">
    <text evidence="2">The sequence shown here is derived from an EMBL/GenBank/DDBJ whole genome shotgun (WGS) entry which is preliminary data.</text>
</comment>